<feature type="non-terminal residue" evidence="3">
    <location>
        <position position="467"/>
    </location>
</feature>
<dbReference type="GO" id="GO:0003729">
    <property type="term" value="F:mRNA binding"/>
    <property type="evidence" value="ECO:0007669"/>
    <property type="project" value="TreeGrafter"/>
</dbReference>
<dbReference type="OMA" id="AHWKEDQ"/>
<protein>
    <recommendedName>
        <fullName evidence="5">Nuclear segregation protein</fullName>
    </recommendedName>
</protein>
<dbReference type="OrthoDB" id="2195113at2759"/>
<evidence type="ECO:0000313" key="3">
    <source>
        <dbReference type="EMBL" id="RFU30465.1"/>
    </source>
</evidence>
<dbReference type="GO" id="GO:1990904">
    <property type="term" value="C:ribonucleoprotein complex"/>
    <property type="evidence" value="ECO:0007669"/>
    <property type="project" value="TreeGrafter"/>
</dbReference>
<evidence type="ECO:0000256" key="2">
    <source>
        <dbReference type="SAM" id="MobiDB-lite"/>
    </source>
</evidence>
<dbReference type="EMBL" id="NCSJ02000099">
    <property type="protein sequence ID" value="RFU30465.1"/>
    <property type="molecule type" value="Genomic_DNA"/>
</dbReference>
<reference evidence="3 4" key="1">
    <citation type="submission" date="2018-05" db="EMBL/GenBank/DDBJ databases">
        <title>Draft genome sequence of Scytalidium lignicola DSM 105466, a ubiquitous saprotrophic fungus.</title>
        <authorList>
            <person name="Buettner E."/>
            <person name="Gebauer A.M."/>
            <person name="Hofrichter M."/>
            <person name="Liers C."/>
            <person name="Kellner H."/>
        </authorList>
    </citation>
    <scope>NUCLEOTIDE SEQUENCE [LARGE SCALE GENOMIC DNA]</scope>
    <source>
        <strain evidence="3 4">DSM 105466</strain>
    </source>
</reference>
<feature type="region of interest" description="Disordered" evidence="2">
    <location>
        <begin position="412"/>
        <end position="467"/>
    </location>
</feature>
<gene>
    <name evidence="3" type="ORF">B7463_g5859</name>
</gene>
<evidence type="ECO:0000313" key="4">
    <source>
        <dbReference type="Proteomes" id="UP000258309"/>
    </source>
</evidence>
<keyword evidence="4" id="KW-1185">Reference proteome</keyword>
<feature type="compositionally biased region" description="Basic and acidic residues" evidence="2">
    <location>
        <begin position="446"/>
        <end position="467"/>
    </location>
</feature>
<feature type="coiled-coil region" evidence="1">
    <location>
        <begin position="157"/>
        <end position="217"/>
    </location>
</feature>
<accession>A0A3E2HAM1</accession>
<dbReference type="PANTHER" id="PTHR31027">
    <property type="entry name" value="NUCLEAR SEGREGATION PROTEIN BFR1"/>
    <property type="match status" value="1"/>
</dbReference>
<name>A0A3E2HAM1_SCYLI</name>
<dbReference type="GO" id="GO:0042175">
    <property type="term" value="C:nuclear outer membrane-endoplasmic reticulum membrane network"/>
    <property type="evidence" value="ECO:0007669"/>
    <property type="project" value="TreeGrafter"/>
</dbReference>
<keyword evidence="1" id="KW-0175">Coiled coil</keyword>
<evidence type="ECO:0000256" key="1">
    <source>
        <dbReference type="SAM" id="Coils"/>
    </source>
</evidence>
<dbReference type="InterPro" id="IPR039604">
    <property type="entry name" value="Bfr1"/>
</dbReference>
<dbReference type="Proteomes" id="UP000258309">
    <property type="component" value="Unassembled WGS sequence"/>
</dbReference>
<dbReference type="AlphaFoldDB" id="A0A3E2HAM1"/>
<dbReference type="PANTHER" id="PTHR31027:SF2">
    <property type="entry name" value="LEBERCILIN DOMAIN-CONTAINING PROTEIN"/>
    <property type="match status" value="1"/>
</dbReference>
<evidence type="ECO:0008006" key="5">
    <source>
        <dbReference type="Google" id="ProtNLM"/>
    </source>
</evidence>
<feature type="compositionally biased region" description="Basic and acidic residues" evidence="2">
    <location>
        <begin position="425"/>
        <end position="434"/>
    </location>
</feature>
<feature type="compositionally biased region" description="Basic and acidic residues" evidence="2">
    <location>
        <begin position="14"/>
        <end position="30"/>
    </location>
</feature>
<sequence>MTDVETPSAAAKINGKEPVEIKKKPERPDEEAFKAALKKAEKEHADSMVKFNAIKAKLDSAQPKNKDSPAAKRRAELLAQLKEIREQQGAGKAGRNQTFEQIKKLDEQLKSRIAEQKQARSRVAFKSVEDVDREIDRLDKQVNGGMMKLVDEKKAFFDDAQKGIDETKAKLKALRDSLDDPESKALSEKYNKIQAELDAIKAEQDDVYKNLNQLRDERTRLHAEQQEKYSAIKKVKDEYYQQRAAAIHYEKEARARIRERQKIEQENYNKEKRKERAQRLLAEASDPAYLDEIRRAEGLLRFLDPTFSSEKAPLVAPSGLEAQAQRTVSDSGIKGVKVVRKDEEDYFVGTGGKKGKKGRKAVAESPASSGKYSCPPSVMEDCSAMSIDPPMSAADIPTVAEKVKEKLEFWKNDQEAQTQRNIAKAKKEVERLDAEETATASGSNGESKDEVSEVTEDLKNTSVETKA</sequence>
<dbReference type="GO" id="GO:0005783">
    <property type="term" value="C:endoplasmic reticulum"/>
    <property type="evidence" value="ECO:0007669"/>
    <property type="project" value="TreeGrafter"/>
</dbReference>
<organism evidence="3 4">
    <name type="scientific">Scytalidium lignicola</name>
    <name type="common">Hyphomycete</name>
    <dbReference type="NCBI Taxonomy" id="5539"/>
    <lineage>
        <taxon>Eukaryota</taxon>
        <taxon>Fungi</taxon>
        <taxon>Dikarya</taxon>
        <taxon>Ascomycota</taxon>
        <taxon>Pezizomycotina</taxon>
        <taxon>Leotiomycetes</taxon>
        <taxon>Leotiomycetes incertae sedis</taxon>
        <taxon>Scytalidium</taxon>
    </lineage>
</organism>
<comment type="caution">
    <text evidence="3">The sequence shown here is derived from an EMBL/GenBank/DDBJ whole genome shotgun (WGS) entry which is preliminary data.</text>
</comment>
<dbReference type="GO" id="GO:0008298">
    <property type="term" value="P:intracellular mRNA localization"/>
    <property type="evidence" value="ECO:0007669"/>
    <property type="project" value="TreeGrafter"/>
</dbReference>
<feature type="region of interest" description="Disordered" evidence="2">
    <location>
        <begin position="347"/>
        <end position="376"/>
    </location>
</feature>
<dbReference type="STRING" id="5539.A0A3E2HAM1"/>
<feature type="region of interest" description="Disordered" evidence="2">
    <location>
        <begin position="1"/>
        <end position="30"/>
    </location>
</feature>
<proteinExistence type="predicted"/>
<feature type="non-terminal residue" evidence="3">
    <location>
        <position position="1"/>
    </location>
</feature>